<dbReference type="OrthoDB" id="4924147at2759"/>
<feature type="compositionally biased region" description="Basic and acidic residues" evidence="1">
    <location>
        <begin position="105"/>
        <end position="126"/>
    </location>
</feature>
<evidence type="ECO:0000313" key="3">
    <source>
        <dbReference type="Proteomes" id="UP000237481"/>
    </source>
</evidence>
<comment type="caution">
    <text evidence="2">The sequence shown here is derived from an EMBL/GenBank/DDBJ whole genome shotgun (WGS) entry which is preliminary data.</text>
</comment>
<dbReference type="EMBL" id="PKSG01001062">
    <property type="protein sequence ID" value="POR31302.1"/>
    <property type="molecule type" value="Genomic_DNA"/>
</dbReference>
<reference evidence="2 3" key="1">
    <citation type="submission" date="2018-01" db="EMBL/GenBank/DDBJ databases">
        <title>Harnessing the power of phylogenomics to disentangle the directionality and signatures of interkingdom host jumping in the parasitic fungal genus Tolypocladium.</title>
        <authorList>
            <person name="Quandt C.A."/>
            <person name="Patterson W."/>
            <person name="Spatafora J.W."/>
        </authorList>
    </citation>
    <scope>NUCLEOTIDE SEQUENCE [LARGE SCALE GENOMIC DNA]</scope>
    <source>
        <strain evidence="2 3">NRBC 100945</strain>
    </source>
</reference>
<evidence type="ECO:0000256" key="1">
    <source>
        <dbReference type="SAM" id="MobiDB-lite"/>
    </source>
</evidence>
<feature type="compositionally biased region" description="Gly residues" evidence="1">
    <location>
        <begin position="87"/>
        <end position="98"/>
    </location>
</feature>
<feature type="compositionally biased region" description="Polar residues" evidence="1">
    <location>
        <begin position="147"/>
        <end position="158"/>
    </location>
</feature>
<organism evidence="2 3">
    <name type="scientific">Tolypocladium paradoxum</name>
    <dbReference type="NCBI Taxonomy" id="94208"/>
    <lineage>
        <taxon>Eukaryota</taxon>
        <taxon>Fungi</taxon>
        <taxon>Dikarya</taxon>
        <taxon>Ascomycota</taxon>
        <taxon>Pezizomycotina</taxon>
        <taxon>Sordariomycetes</taxon>
        <taxon>Hypocreomycetidae</taxon>
        <taxon>Hypocreales</taxon>
        <taxon>Ophiocordycipitaceae</taxon>
        <taxon>Tolypocladium</taxon>
    </lineage>
</organism>
<dbReference type="AlphaFoldDB" id="A0A2S4KM82"/>
<name>A0A2S4KM82_9HYPO</name>
<feature type="region of interest" description="Disordered" evidence="1">
    <location>
        <begin position="86"/>
        <end position="158"/>
    </location>
</feature>
<gene>
    <name evidence="2" type="ORF">TPAR_08504</name>
</gene>
<keyword evidence="3" id="KW-1185">Reference proteome</keyword>
<dbReference type="Proteomes" id="UP000237481">
    <property type="component" value="Unassembled WGS sequence"/>
</dbReference>
<protein>
    <submittedName>
        <fullName evidence="2">Uncharacterized protein</fullName>
    </submittedName>
</protein>
<accession>A0A2S4KM82</accession>
<proteinExistence type="predicted"/>
<feature type="compositionally biased region" description="Polar residues" evidence="1">
    <location>
        <begin position="127"/>
        <end position="140"/>
    </location>
</feature>
<evidence type="ECO:0000313" key="2">
    <source>
        <dbReference type="EMBL" id="POR31302.1"/>
    </source>
</evidence>
<sequence length="158" mass="17420">MCTYARTVFECKHHLWGRRLKLCTIGEDFRAGELASDCAYRKPHGLHSRRVPRRCDKCRALDGKVVLVRAKLEECQAALRERWPAYGAGGAEGKGQSEGGELEMVDGRGVERLDGDGGGKETKDSKQTQQSARTTLNSPPTGRPRTGHNQGLATIQEK</sequence>